<sequence>MTLTTRHYTTLQYTRFLFPMSIQPLPPDVVAQIKSSITVTSLNGVVRELVKNSLDAGATKIEICLDYGRGGCSVEDDGLGILPSELVQVKPCPGPGPAPTPWWPWPVPCGRRGPGGGVDHISSSPASLAQCPDDAPVRGSRATGTGPSPAAPRASGSWDARGGARSLWQHAARCGLAPVALGEGGCGDCDSDISIIIIQSEDGHPTTLPALHVGQILLGVVGQPHLVAGGLHLRPGGGSHSLGPRGRINPHPAHRGPLLARPRTHQAGPVPISRDPAVGGGSERLPRRDQPAVLPLGIRSGRRGQRTGTGPARDGAARLHEQRAERSEERRGPVADVLP</sequence>
<protein>
    <submittedName>
        <fullName evidence="3">DNA mismatch repair protein</fullName>
    </submittedName>
</protein>
<reference evidence="3 4" key="1">
    <citation type="journal article" date="2012" name="BMC Genomics">
        <title>Sequencing the genome of Marssonina brunnea reveals fungus-poplar co-evolution.</title>
        <authorList>
            <person name="Zhu S."/>
            <person name="Cao Y.-Z."/>
            <person name="Jiang C."/>
            <person name="Tan B.-Y."/>
            <person name="Wang Z."/>
            <person name="Feng S."/>
            <person name="Zhang L."/>
            <person name="Su X.-H."/>
            <person name="Brejova B."/>
            <person name="Vinar T."/>
            <person name="Xu M."/>
            <person name="Wang M.-X."/>
            <person name="Zhang S.-G."/>
            <person name="Huang M.-R."/>
            <person name="Wu R."/>
            <person name="Zhou Y."/>
        </authorList>
    </citation>
    <scope>NUCLEOTIDE SEQUENCE [LARGE SCALE GENOMIC DNA]</scope>
    <source>
        <strain evidence="3 4">MB_m1</strain>
    </source>
</reference>
<dbReference type="STRING" id="1072389.K1X732"/>
<evidence type="ECO:0000313" key="4">
    <source>
        <dbReference type="Proteomes" id="UP000006753"/>
    </source>
</evidence>
<dbReference type="KEGG" id="mbe:MBM_04937"/>
<dbReference type="Proteomes" id="UP000006753">
    <property type="component" value="Unassembled WGS sequence"/>
</dbReference>
<dbReference type="Gene3D" id="3.30.565.10">
    <property type="entry name" value="Histidine kinase-like ATPase, C-terminal domain"/>
    <property type="match status" value="1"/>
</dbReference>
<dbReference type="GO" id="GO:0140664">
    <property type="term" value="F:ATP-dependent DNA damage sensor activity"/>
    <property type="evidence" value="ECO:0007669"/>
    <property type="project" value="InterPro"/>
</dbReference>
<name>K1X732_MARBU</name>
<evidence type="ECO:0000313" key="3">
    <source>
        <dbReference type="EMBL" id="EKD16468.1"/>
    </source>
</evidence>
<dbReference type="InterPro" id="IPR038973">
    <property type="entry name" value="MutL/Mlh/Pms-like"/>
</dbReference>
<dbReference type="InParanoid" id="K1X732"/>
<dbReference type="Pfam" id="PF13589">
    <property type="entry name" value="HATPase_c_3"/>
    <property type="match status" value="1"/>
</dbReference>
<dbReference type="PANTHER" id="PTHR10073:SF47">
    <property type="entry name" value="DNA MISMATCH REPAIR PROTEIN MLH3"/>
    <property type="match status" value="1"/>
</dbReference>
<gene>
    <name evidence="3" type="ORF">MBM_04937</name>
</gene>
<comment type="similarity">
    <text evidence="1">Belongs to the DNA mismatch repair MutL/HexB family.</text>
</comment>
<dbReference type="SUPFAM" id="SSF55874">
    <property type="entry name" value="ATPase domain of HSP90 chaperone/DNA topoisomerase II/histidine kinase"/>
    <property type="match status" value="1"/>
</dbReference>
<dbReference type="OrthoDB" id="429932at2759"/>
<organism evidence="3 4">
    <name type="scientific">Marssonina brunnea f. sp. multigermtubi (strain MB_m1)</name>
    <name type="common">Marssonina leaf spot fungus</name>
    <dbReference type="NCBI Taxonomy" id="1072389"/>
    <lineage>
        <taxon>Eukaryota</taxon>
        <taxon>Fungi</taxon>
        <taxon>Dikarya</taxon>
        <taxon>Ascomycota</taxon>
        <taxon>Pezizomycotina</taxon>
        <taxon>Leotiomycetes</taxon>
        <taxon>Helotiales</taxon>
        <taxon>Drepanopezizaceae</taxon>
        <taxon>Drepanopeziza</taxon>
    </lineage>
</organism>
<feature type="region of interest" description="Disordered" evidence="2">
    <location>
        <begin position="231"/>
        <end position="339"/>
    </location>
</feature>
<feature type="region of interest" description="Disordered" evidence="2">
    <location>
        <begin position="114"/>
        <end position="161"/>
    </location>
</feature>
<dbReference type="GO" id="GO:0032300">
    <property type="term" value="C:mismatch repair complex"/>
    <property type="evidence" value="ECO:0007669"/>
    <property type="project" value="InterPro"/>
</dbReference>
<dbReference type="PANTHER" id="PTHR10073">
    <property type="entry name" value="DNA MISMATCH REPAIR PROTEIN MLH, PMS, MUTL"/>
    <property type="match status" value="1"/>
</dbReference>
<accession>K1X732</accession>
<dbReference type="GO" id="GO:0006298">
    <property type="term" value="P:mismatch repair"/>
    <property type="evidence" value="ECO:0007669"/>
    <property type="project" value="InterPro"/>
</dbReference>
<proteinExistence type="inferred from homology"/>
<dbReference type="GO" id="GO:0016887">
    <property type="term" value="F:ATP hydrolysis activity"/>
    <property type="evidence" value="ECO:0007669"/>
    <property type="project" value="InterPro"/>
</dbReference>
<dbReference type="AlphaFoldDB" id="K1X732"/>
<keyword evidence="4" id="KW-1185">Reference proteome</keyword>
<feature type="compositionally biased region" description="Basic and acidic residues" evidence="2">
    <location>
        <begin position="315"/>
        <end position="333"/>
    </location>
</feature>
<dbReference type="EMBL" id="JH921438">
    <property type="protein sequence ID" value="EKD16468.1"/>
    <property type="molecule type" value="Genomic_DNA"/>
</dbReference>
<evidence type="ECO:0000256" key="1">
    <source>
        <dbReference type="ARBA" id="ARBA00006082"/>
    </source>
</evidence>
<dbReference type="HOGENOM" id="CLU_819104_0_0_1"/>
<evidence type="ECO:0000256" key="2">
    <source>
        <dbReference type="SAM" id="MobiDB-lite"/>
    </source>
</evidence>
<dbReference type="InterPro" id="IPR036890">
    <property type="entry name" value="HATPase_C_sf"/>
</dbReference>